<dbReference type="EMBL" id="JADEWB010000010">
    <property type="protein sequence ID" value="MBE9235117.1"/>
    <property type="molecule type" value="Genomic_DNA"/>
</dbReference>
<evidence type="ECO:0000313" key="2">
    <source>
        <dbReference type="Proteomes" id="UP000606776"/>
    </source>
</evidence>
<reference evidence="1 2" key="1">
    <citation type="submission" date="2020-10" db="EMBL/GenBank/DDBJ databases">
        <authorList>
            <person name="Castelo-Branco R."/>
            <person name="Eusebio N."/>
            <person name="Adriana R."/>
            <person name="Vieira A."/>
            <person name="Brugerolle De Fraissinette N."/>
            <person name="Rezende De Castro R."/>
            <person name="Schneider M.P."/>
            <person name="Vasconcelos V."/>
            <person name="Leao P.N."/>
        </authorList>
    </citation>
    <scope>NUCLEOTIDE SEQUENCE [LARGE SCALE GENOMIC DNA]</scope>
    <source>
        <strain evidence="1 2">LEGE 00250</strain>
    </source>
</reference>
<evidence type="ECO:0000313" key="1">
    <source>
        <dbReference type="EMBL" id="MBE9235117.1"/>
    </source>
</evidence>
<comment type="caution">
    <text evidence="1">The sequence shown here is derived from an EMBL/GenBank/DDBJ whole genome shotgun (WGS) entry which is preliminary data.</text>
</comment>
<sequence length="132" mass="15644">MTTLQLKNHPVWQDLTEIIENLDANNLVKQLLEECFYTITGYWDEQDKYYEAITLPQTTTAKLISSSVGFSNNKRFLKLEFSLLAYQWSLRKAFEASWFPENQSYQEENQPLEKIGELVIIYNENMEFIDEN</sequence>
<name>A0ABR9V9F3_9CYAN</name>
<gene>
    <name evidence="1" type="ORF">IQ227_03440</name>
</gene>
<proteinExistence type="predicted"/>
<protein>
    <submittedName>
        <fullName evidence="1">Uncharacterized protein</fullName>
    </submittedName>
</protein>
<dbReference type="Proteomes" id="UP000606776">
    <property type="component" value="Unassembled WGS sequence"/>
</dbReference>
<keyword evidence="2" id="KW-1185">Reference proteome</keyword>
<organism evidence="1 2">
    <name type="scientific">Sphaerospermopsis aphanizomenoides LEGE 00250</name>
    <dbReference type="NCBI Taxonomy" id="2777972"/>
    <lineage>
        <taxon>Bacteria</taxon>
        <taxon>Bacillati</taxon>
        <taxon>Cyanobacteriota</taxon>
        <taxon>Cyanophyceae</taxon>
        <taxon>Nostocales</taxon>
        <taxon>Aphanizomenonaceae</taxon>
        <taxon>Sphaerospermopsis</taxon>
        <taxon>Sphaerospermopsis aphanizomenoides</taxon>
    </lineage>
</organism>
<dbReference type="RefSeq" id="WP_193941806.1">
    <property type="nucleotide sequence ID" value="NZ_JADEWB010000010.1"/>
</dbReference>
<accession>A0ABR9V9F3</accession>